<dbReference type="AlphaFoldDB" id="D3SZL1"/>
<dbReference type="GeneID" id="58983520"/>
<gene>
    <name evidence="1" type="ordered locus">Nmag_0760</name>
    <name evidence="2" type="ORF">C500_16317</name>
</gene>
<dbReference type="EMBL" id="CP001932">
    <property type="protein sequence ID" value="ADD04345.1"/>
    <property type="molecule type" value="Genomic_DNA"/>
</dbReference>
<dbReference type="PATRIC" id="fig|547559.17.peg.3203"/>
<dbReference type="RefSeq" id="WP_004216525.1">
    <property type="nucleotide sequence ID" value="NC_013922.1"/>
</dbReference>
<reference evidence="1" key="4">
    <citation type="submission" date="2016-09" db="EMBL/GenBank/DDBJ databases">
        <authorList>
            <person name="Pfeiffer F."/>
        </authorList>
    </citation>
    <scope>NUCLEOTIDE SEQUENCE</scope>
    <source>
        <strain evidence="1">ATCC 43099</strain>
    </source>
</reference>
<evidence type="ECO:0000313" key="2">
    <source>
        <dbReference type="EMBL" id="ELY26070.1"/>
    </source>
</evidence>
<dbReference type="Proteomes" id="UP000001879">
    <property type="component" value="Chromosome"/>
</dbReference>
<dbReference type="PaxDb" id="547559-Nmag_0760"/>
<reference evidence="2 4" key="3">
    <citation type="journal article" date="2014" name="PLoS Genet.">
        <title>Phylogenetically driven sequencing of extremely halophilic archaea reveals strategies for static and dynamic osmo-response.</title>
        <authorList>
            <person name="Becker E.A."/>
            <person name="Seitzer P.M."/>
            <person name="Tritt A."/>
            <person name="Larsen D."/>
            <person name="Krusor M."/>
            <person name="Yao A.I."/>
            <person name="Wu D."/>
            <person name="Madern D."/>
            <person name="Eisen J.A."/>
            <person name="Darling A.E."/>
            <person name="Facciotti M.T."/>
        </authorList>
    </citation>
    <scope>NUCLEOTIDE SEQUENCE [LARGE SCALE GENOMIC DNA]</scope>
    <source>
        <strain evidence="4">ATCC 43099 / DSM 3394 / CCM 3739 / CIP 104546 / IAM 13178 / JCM 8861 / NBRC 102185 / NCIMB 2190 / MS3</strain>
        <strain evidence="2">MS-3</strain>
    </source>
</reference>
<name>D3SZL1_NATMM</name>
<evidence type="ECO:0000313" key="1">
    <source>
        <dbReference type="EMBL" id="ADD04345.1"/>
    </source>
</evidence>
<dbReference type="Proteomes" id="UP000011543">
    <property type="component" value="Unassembled WGS sequence"/>
</dbReference>
<keyword evidence="3" id="KW-1185">Reference proteome</keyword>
<dbReference type="EMBL" id="AOHS01000052">
    <property type="protein sequence ID" value="ELY26070.1"/>
    <property type="molecule type" value="Genomic_DNA"/>
</dbReference>
<proteinExistence type="predicted"/>
<protein>
    <submittedName>
        <fullName evidence="1">Uncharacterized protein</fullName>
    </submittedName>
</protein>
<organism evidence="1 3">
    <name type="scientific">Natrialba magadii (strain ATCC 43099 / DSM 3394 / CCM 3739 / CIP 104546 / IAM 13178 / JCM 8861 / NBRC 102185 / NCIMB 2190 / MS3)</name>
    <name type="common">Natronobacterium magadii</name>
    <dbReference type="NCBI Taxonomy" id="547559"/>
    <lineage>
        <taxon>Archaea</taxon>
        <taxon>Methanobacteriati</taxon>
        <taxon>Methanobacteriota</taxon>
        <taxon>Stenosarchaea group</taxon>
        <taxon>Halobacteria</taxon>
        <taxon>Halobacteriales</taxon>
        <taxon>Natrialbaceae</taxon>
        <taxon>Natrialba</taxon>
    </lineage>
</organism>
<dbReference type="KEGG" id="nmg:Nmag_0760"/>
<evidence type="ECO:0000313" key="3">
    <source>
        <dbReference type="Proteomes" id="UP000001879"/>
    </source>
</evidence>
<reference evidence="3" key="1">
    <citation type="submission" date="2010-02" db="EMBL/GenBank/DDBJ databases">
        <title>Complete sequence of chromosome of Natrialba magadii ATCC 43099.</title>
        <authorList>
            <consortium name="US DOE Joint Genome Institute"/>
            <person name="Lucas S."/>
            <person name="Copeland A."/>
            <person name="Lapidus A."/>
            <person name="Cheng J.-F."/>
            <person name="Bruce D."/>
            <person name="Goodwin L."/>
            <person name="Pitluck S."/>
            <person name="Davenport K."/>
            <person name="Saunders E."/>
            <person name="Detter J.C."/>
            <person name="Han C."/>
            <person name="Tapia R."/>
            <person name="Land M."/>
            <person name="Hauser L."/>
            <person name="Kyrpides N."/>
            <person name="Mikhailova N."/>
            <person name="De Castro R.E."/>
            <person name="Maupin-Furlow J.A."/>
            <person name="Woyke T."/>
        </authorList>
    </citation>
    <scope>NUCLEOTIDE SEQUENCE [LARGE SCALE GENOMIC DNA]</scope>
    <source>
        <strain evidence="3">ATCC 43099 / DSM 3394 / CCM 3739 / CIP 104546 / IAM 13178 / JCM 8861 / NBRC 102185 / NCIMB 2190 / MS3</strain>
    </source>
</reference>
<dbReference type="HOGENOM" id="CLU_3113159_0_0_2"/>
<reference evidence="1 3" key="2">
    <citation type="journal article" date="2012" name="BMC Genomics">
        <title>A comparative genomics perspective on the genetic content of the alkaliphilic haloarchaeon Natrialba magadii ATCC 43099T.</title>
        <authorList>
            <person name="Siddaramappa S."/>
            <person name="Challacombe J.F."/>
            <person name="Decastro R.E."/>
            <person name="Pfeiffer F."/>
            <person name="Sastre D.E."/>
            <person name="Gimenez M.I."/>
            <person name="Paggi R.A."/>
            <person name="Detter J.C."/>
            <person name="Davenport K.W."/>
            <person name="Goodwin L.A."/>
            <person name="Kyrpides N."/>
            <person name="Tapia R."/>
            <person name="Pitluck S."/>
            <person name="Lucas S."/>
            <person name="Woyke T."/>
            <person name="Maupin-Furlow J.A."/>
        </authorList>
    </citation>
    <scope>NUCLEOTIDE SEQUENCE [LARGE SCALE GENOMIC DNA]</scope>
    <source>
        <strain evidence="1">ATCC 43099</strain>
        <strain evidence="3">ATCC 43099 / DSM 3394 / CCM 3739 / CIP 104546 / IAM 13178 / JCM 8861 / NBRC 102185 / NCIMB 2190 / MS3</strain>
    </source>
</reference>
<accession>D3SZL1</accession>
<dbReference type="eggNOG" id="arCOG13436">
    <property type="taxonomic scope" value="Archaea"/>
</dbReference>
<dbReference type="OrthoDB" id="295042at2157"/>
<evidence type="ECO:0000313" key="4">
    <source>
        <dbReference type="Proteomes" id="UP000011543"/>
    </source>
</evidence>
<sequence length="50" mass="5652">MTKQPLSGHGYSLDHTWYGDECRIDSEGYLHTGSASSHVSNITITHIRYE</sequence>